<dbReference type="InterPro" id="IPR011047">
    <property type="entry name" value="Quinoprotein_ADH-like_sf"/>
</dbReference>
<evidence type="ECO:0000313" key="1">
    <source>
        <dbReference type="EMBL" id="KAH3691377.1"/>
    </source>
</evidence>
<dbReference type="OrthoDB" id="423498at2759"/>
<dbReference type="Proteomes" id="UP000828390">
    <property type="component" value="Unassembled WGS sequence"/>
</dbReference>
<dbReference type="AlphaFoldDB" id="A0A9D4B6S6"/>
<comment type="caution">
    <text evidence="1">The sequence shown here is derived from an EMBL/GenBank/DDBJ whole genome shotgun (WGS) entry which is preliminary data.</text>
</comment>
<proteinExistence type="predicted"/>
<reference evidence="1" key="2">
    <citation type="submission" date="2020-11" db="EMBL/GenBank/DDBJ databases">
        <authorList>
            <person name="McCartney M.A."/>
            <person name="Auch B."/>
            <person name="Kono T."/>
            <person name="Mallez S."/>
            <person name="Becker A."/>
            <person name="Gohl D.M."/>
            <person name="Silverstein K.A.T."/>
            <person name="Koren S."/>
            <person name="Bechman K.B."/>
            <person name="Herman A."/>
            <person name="Abrahante J.E."/>
            <person name="Garbe J."/>
        </authorList>
    </citation>
    <scope>NUCLEOTIDE SEQUENCE</scope>
    <source>
        <strain evidence="1">Duluth1</strain>
        <tissue evidence="1">Whole animal</tissue>
    </source>
</reference>
<keyword evidence="2" id="KW-1185">Reference proteome</keyword>
<organism evidence="1 2">
    <name type="scientific">Dreissena polymorpha</name>
    <name type="common">Zebra mussel</name>
    <name type="synonym">Mytilus polymorpha</name>
    <dbReference type="NCBI Taxonomy" id="45954"/>
    <lineage>
        <taxon>Eukaryota</taxon>
        <taxon>Metazoa</taxon>
        <taxon>Spiralia</taxon>
        <taxon>Lophotrochozoa</taxon>
        <taxon>Mollusca</taxon>
        <taxon>Bivalvia</taxon>
        <taxon>Autobranchia</taxon>
        <taxon>Heteroconchia</taxon>
        <taxon>Euheterodonta</taxon>
        <taxon>Imparidentia</taxon>
        <taxon>Neoheterodontei</taxon>
        <taxon>Myida</taxon>
        <taxon>Dreissenoidea</taxon>
        <taxon>Dreissenidae</taxon>
        <taxon>Dreissena</taxon>
    </lineage>
</organism>
<dbReference type="SUPFAM" id="SSF50998">
    <property type="entry name" value="Quinoprotein alcohol dehydrogenase-like"/>
    <property type="match status" value="1"/>
</dbReference>
<dbReference type="EMBL" id="JAIWYP010000037">
    <property type="protein sequence ID" value="KAH3691377.1"/>
    <property type="molecule type" value="Genomic_DNA"/>
</dbReference>
<accession>A0A9D4B6S6</accession>
<gene>
    <name evidence="1" type="ORF">DPMN_194011</name>
</gene>
<sequence>MNGDLLIKLYEDTSDWLTVDKCAVSPSGDKIFVPTFNPNMVCILARDGTVLHTVTDLEIPWGIHVTDLEKVLVCGGNSTLSFSWIMKARRRRQLLLLGGIDLLTHSQSSSEGAQHP</sequence>
<evidence type="ECO:0000313" key="2">
    <source>
        <dbReference type="Proteomes" id="UP000828390"/>
    </source>
</evidence>
<reference evidence="1" key="1">
    <citation type="journal article" date="2019" name="bioRxiv">
        <title>The Genome of the Zebra Mussel, Dreissena polymorpha: A Resource for Invasive Species Research.</title>
        <authorList>
            <person name="McCartney M.A."/>
            <person name="Auch B."/>
            <person name="Kono T."/>
            <person name="Mallez S."/>
            <person name="Zhang Y."/>
            <person name="Obille A."/>
            <person name="Becker A."/>
            <person name="Abrahante J.E."/>
            <person name="Garbe J."/>
            <person name="Badalamenti J.P."/>
            <person name="Herman A."/>
            <person name="Mangelson H."/>
            <person name="Liachko I."/>
            <person name="Sullivan S."/>
            <person name="Sone E.D."/>
            <person name="Koren S."/>
            <person name="Silverstein K.A.T."/>
            <person name="Beckman K.B."/>
            <person name="Gohl D.M."/>
        </authorList>
    </citation>
    <scope>NUCLEOTIDE SEQUENCE</scope>
    <source>
        <strain evidence="1">Duluth1</strain>
        <tissue evidence="1">Whole animal</tissue>
    </source>
</reference>
<name>A0A9D4B6S6_DREPO</name>
<protein>
    <submittedName>
        <fullName evidence="1">Uncharacterized protein</fullName>
    </submittedName>
</protein>